<dbReference type="Gene3D" id="2.40.50.140">
    <property type="entry name" value="Nucleic acid-binding proteins"/>
    <property type="match status" value="4"/>
</dbReference>
<dbReference type="SMART" id="SM00316">
    <property type="entry name" value="S1"/>
    <property type="match status" value="4"/>
</dbReference>
<dbReference type="GO" id="GO:0003729">
    <property type="term" value="F:mRNA binding"/>
    <property type="evidence" value="ECO:0007669"/>
    <property type="project" value="TreeGrafter"/>
</dbReference>
<evidence type="ECO:0000256" key="5">
    <source>
        <dbReference type="SAM" id="MobiDB-lite"/>
    </source>
</evidence>
<evidence type="ECO:0000259" key="6">
    <source>
        <dbReference type="PROSITE" id="PS50126"/>
    </source>
</evidence>
<sequence length="486" mass="54089">MLKKFGGNTMAEELKATNIEKIKGEDEFFEVEELIKETLKESQILEKEKASKAPVSESAPPTELHGTKLDPVQPAMESQPNLGQTKAKSAEQGYAATFKEYKVGDIVKGSVLKIDPSGVLVDIKYKADGLILPEELSDRSFTTPDEIVKVGEIIDVYIENLESKDGHIVLSKKRADYEKQWKTAYDAFKRKKLLVGKVIQVLRGGLAVDCDGIRGFIPASQVQRKAQEPLESFKDKTLPVKIIEINRRQGKIVLSHKLAAGEKNQQDTHKVFDELEVGQIRKGTVSSLKTFGAFVDLGGVEGLVHLSELSWKRVRHPSEVLRVGQETEVFVLGVDKINQKVSLGLKELQPDPWAEATDHFKPGQIIKVKVLRFATFGAFVELDHGLEGLVHISEISRAPIQKPEDVLKIGDIVEAKILRILPEEQRIGLSIKDAVAKREKEEIAKTTPAQEESKVTIGDMIAQKEKERAEREAEEMAEIPGEEEPT</sequence>
<comment type="caution">
    <text evidence="7">The sequence shown here is derived from an EMBL/GenBank/DDBJ whole genome shotgun (WGS) entry which is preliminary data.</text>
</comment>
<feature type="domain" description="S1 motif" evidence="6">
    <location>
        <begin position="104"/>
        <end position="173"/>
    </location>
</feature>
<dbReference type="GO" id="GO:0003735">
    <property type="term" value="F:structural constituent of ribosome"/>
    <property type="evidence" value="ECO:0007669"/>
    <property type="project" value="TreeGrafter"/>
</dbReference>
<accession>A0A2H0Y182</accession>
<dbReference type="GO" id="GO:1990904">
    <property type="term" value="C:ribonucleoprotein complex"/>
    <property type="evidence" value="ECO:0007669"/>
    <property type="project" value="UniProtKB-KW"/>
</dbReference>
<dbReference type="GO" id="GO:0005840">
    <property type="term" value="C:ribosome"/>
    <property type="evidence" value="ECO:0007669"/>
    <property type="project" value="UniProtKB-KW"/>
</dbReference>
<dbReference type="NCBIfam" id="NF005208">
    <property type="entry name" value="PRK06676.1"/>
    <property type="match status" value="1"/>
</dbReference>
<feature type="compositionally biased region" description="Polar residues" evidence="5">
    <location>
        <begin position="76"/>
        <end position="87"/>
    </location>
</feature>
<dbReference type="PANTHER" id="PTHR10724:SF7">
    <property type="entry name" value="SMALL RIBOSOMAL SUBUNIT PROTEIN BS1C"/>
    <property type="match status" value="1"/>
</dbReference>
<comment type="function">
    <text evidence="4">Binds mRNA; thus facilitating recognition of the initiation point. It is needed to translate mRNA with a short Shine-Dalgarno (SD) purine-rich sequence.</text>
</comment>
<evidence type="ECO:0000256" key="2">
    <source>
        <dbReference type="ARBA" id="ARBA00022980"/>
    </source>
</evidence>
<evidence type="ECO:0000313" key="7">
    <source>
        <dbReference type="EMBL" id="PIS31279.1"/>
    </source>
</evidence>
<dbReference type="FunFam" id="2.40.50.140:FF:000103">
    <property type="entry name" value="protein RRP5 homolog"/>
    <property type="match status" value="1"/>
</dbReference>
<keyword evidence="3" id="KW-0687">Ribonucleoprotein</keyword>
<dbReference type="EMBL" id="PEYM01000028">
    <property type="protein sequence ID" value="PIS31279.1"/>
    <property type="molecule type" value="Genomic_DNA"/>
</dbReference>
<dbReference type="PROSITE" id="PS50126">
    <property type="entry name" value="S1"/>
    <property type="match status" value="4"/>
</dbReference>
<evidence type="ECO:0000256" key="3">
    <source>
        <dbReference type="ARBA" id="ARBA00023274"/>
    </source>
</evidence>
<dbReference type="GO" id="GO:0006412">
    <property type="term" value="P:translation"/>
    <property type="evidence" value="ECO:0007669"/>
    <property type="project" value="TreeGrafter"/>
</dbReference>
<feature type="compositionally biased region" description="Acidic residues" evidence="5">
    <location>
        <begin position="472"/>
        <end position="486"/>
    </location>
</feature>
<feature type="domain" description="S1 motif" evidence="6">
    <location>
        <begin position="278"/>
        <end position="346"/>
    </location>
</feature>
<feature type="domain" description="S1 motif" evidence="6">
    <location>
        <begin position="363"/>
        <end position="432"/>
    </location>
</feature>
<dbReference type="InterPro" id="IPR012340">
    <property type="entry name" value="NA-bd_OB-fold"/>
</dbReference>
<dbReference type="Proteomes" id="UP000231343">
    <property type="component" value="Unassembled WGS sequence"/>
</dbReference>
<organism evidence="7 8">
    <name type="scientific">Candidatus Saganbacteria bacterium CG08_land_8_20_14_0_20_45_16</name>
    <dbReference type="NCBI Taxonomy" id="2014293"/>
    <lineage>
        <taxon>Bacteria</taxon>
        <taxon>Bacillati</taxon>
        <taxon>Saganbacteria</taxon>
    </lineage>
</organism>
<evidence type="ECO:0000313" key="8">
    <source>
        <dbReference type="Proteomes" id="UP000231343"/>
    </source>
</evidence>
<evidence type="ECO:0000256" key="4">
    <source>
        <dbReference type="ARBA" id="ARBA00025604"/>
    </source>
</evidence>
<proteinExistence type="inferred from homology"/>
<feature type="region of interest" description="Disordered" evidence="5">
    <location>
        <begin position="46"/>
        <end position="88"/>
    </location>
</feature>
<dbReference type="Pfam" id="PF00575">
    <property type="entry name" value="S1"/>
    <property type="match status" value="4"/>
</dbReference>
<dbReference type="SUPFAM" id="SSF50249">
    <property type="entry name" value="Nucleic acid-binding proteins"/>
    <property type="match status" value="4"/>
</dbReference>
<feature type="compositionally biased region" description="Basic and acidic residues" evidence="5">
    <location>
        <begin position="462"/>
        <end position="471"/>
    </location>
</feature>
<dbReference type="CDD" id="cd05688">
    <property type="entry name" value="S1_RPS1_repeat_ec3"/>
    <property type="match status" value="1"/>
</dbReference>
<keyword evidence="2 7" id="KW-0689">Ribosomal protein</keyword>
<evidence type="ECO:0000256" key="1">
    <source>
        <dbReference type="ARBA" id="ARBA00006767"/>
    </source>
</evidence>
<dbReference type="PRINTS" id="PR00681">
    <property type="entry name" value="RIBOSOMALS1"/>
</dbReference>
<dbReference type="InterPro" id="IPR050437">
    <property type="entry name" value="Ribos_protein_bS1-like"/>
</dbReference>
<dbReference type="AlphaFoldDB" id="A0A2H0Y182"/>
<dbReference type="InterPro" id="IPR003029">
    <property type="entry name" value="S1_domain"/>
</dbReference>
<name>A0A2H0Y182_UNCSA</name>
<feature type="domain" description="S1 motif" evidence="6">
    <location>
        <begin position="191"/>
        <end position="257"/>
    </location>
</feature>
<dbReference type="InterPro" id="IPR035104">
    <property type="entry name" value="Ribosomal_protein_S1-like"/>
</dbReference>
<dbReference type="CDD" id="cd04465">
    <property type="entry name" value="S1_RPS1_repeat_ec2_hs2"/>
    <property type="match status" value="1"/>
</dbReference>
<dbReference type="PANTHER" id="PTHR10724">
    <property type="entry name" value="30S RIBOSOMAL PROTEIN S1"/>
    <property type="match status" value="1"/>
</dbReference>
<protein>
    <submittedName>
        <fullName evidence="7">30S ribosomal protein S1</fullName>
    </submittedName>
</protein>
<reference evidence="7 8" key="1">
    <citation type="submission" date="2017-09" db="EMBL/GenBank/DDBJ databases">
        <title>Depth-based differentiation of microbial function through sediment-hosted aquifers and enrichment of novel symbionts in the deep terrestrial subsurface.</title>
        <authorList>
            <person name="Probst A.J."/>
            <person name="Ladd B."/>
            <person name="Jarett J.K."/>
            <person name="Geller-Mcgrath D.E."/>
            <person name="Sieber C.M."/>
            <person name="Emerson J.B."/>
            <person name="Anantharaman K."/>
            <person name="Thomas B.C."/>
            <person name="Malmstrom R."/>
            <person name="Stieglmeier M."/>
            <person name="Klingl A."/>
            <person name="Woyke T."/>
            <person name="Ryan C.M."/>
            <person name="Banfield J.F."/>
        </authorList>
    </citation>
    <scope>NUCLEOTIDE SEQUENCE [LARGE SCALE GENOMIC DNA]</scope>
    <source>
        <strain evidence="7">CG08_land_8_20_14_0_20_45_16</strain>
    </source>
</reference>
<gene>
    <name evidence="7" type="ORF">COT42_01560</name>
</gene>
<comment type="similarity">
    <text evidence="1">Belongs to the bacterial ribosomal protein bS1 family.</text>
</comment>
<dbReference type="CDD" id="cd05687">
    <property type="entry name" value="S1_RPS1_repeat_ec1_hs1"/>
    <property type="match status" value="1"/>
</dbReference>
<feature type="region of interest" description="Disordered" evidence="5">
    <location>
        <begin position="442"/>
        <end position="486"/>
    </location>
</feature>